<accession>A0A1C3TYP5</accession>
<dbReference type="RefSeq" id="WP_091952354.1">
    <property type="nucleotide sequence ID" value="NZ_FMAI01000001.1"/>
</dbReference>
<dbReference type="Proteomes" id="UP000199184">
    <property type="component" value="Unassembled WGS sequence"/>
</dbReference>
<keyword evidence="3" id="KW-1185">Reference proteome</keyword>
<dbReference type="EMBL" id="FMAI01000001">
    <property type="protein sequence ID" value="SCB08245.1"/>
    <property type="molecule type" value="Genomic_DNA"/>
</dbReference>
<dbReference type="AlphaFoldDB" id="A0A1C3TYP5"/>
<organism evidence="2 3">
    <name type="scientific">Bradyrhizobium shewense</name>
    <dbReference type="NCBI Taxonomy" id="1761772"/>
    <lineage>
        <taxon>Bacteria</taxon>
        <taxon>Pseudomonadati</taxon>
        <taxon>Pseudomonadota</taxon>
        <taxon>Alphaproteobacteria</taxon>
        <taxon>Hyphomicrobiales</taxon>
        <taxon>Nitrobacteraceae</taxon>
        <taxon>Bradyrhizobium</taxon>
    </lineage>
</organism>
<evidence type="ECO:0000313" key="3">
    <source>
        <dbReference type="Proteomes" id="UP000199184"/>
    </source>
</evidence>
<protein>
    <submittedName>
        <fullName evidence="2">Uncharacterized protein</fullName>
    </submittedName>
</protein>
<feature type="compositionally biased region" description="Low complexity" evidence="1">
    <location>
        <begin position="44"/>
        <end position="53"/>
    </location>
</feature>
<feature type="region of interest" description="Disordered" evidence="1">
    <location>
        <begin position="44"/>
        <end position="73"/>
    </location>
</feature>
<name>A0A1C3TYP5_9BRAD</name>
<sequence>MTQLDAEGDDRREFLKTCGKFAAVTPPTVTLLLSTSLTSAAIASSGGRTVRGNNGFGNGGRDGSPNGREDDDR</sequence>
<proteinExistence type="predicted"/>
<evidence type="ECO:0000256" key="1">
    <source>
        <dbReference type="SAM" id="MobiDB-lite"/>
    </source>
</evidence>
<reference evidence="3" key="1">
    <citation type="submission" date="2016-08" db="EMBL/GenBank/DDBJ databases">
        <authorList>
            <person name="Varghese N."/>
            <person name="Submissions Spin"/>
        </authorList>
    </citation>
    <scope>NUCLEOTIDE SEQUENCE [LARGE SCALE GENOMIC DNA]</scope>
    <source>
        <strain evidence="3">ERR11</strain>
    </source>
</reference>
<gene>
    <name evidence="2" type="ORF">GA0061098_1001118</name>
</gene>
<evidence type="ECO:0000313" key="2">
    <source>
        <dbReference type="EMBL" id="SCB08245.1"/>
    </source>
</evidence>